<dbReference type="AlphaFoldDB" id="V6LJW0"/>
<sequence length="235" mass="27847">MVLFNPSELVSNLPDIVYINTFNSIIIVAQLQELNPMTTFVFPVLLTHFYRQLYNIDFLMNISAIELENNQNIDNIKADNFNFIYDKIVIEDTFAPLNFTSEKYQVLKFKQPQQLMHLLAQLKKYRIIFEDSEIMREISQAFPEYLDVTDTAKFCDSQEAKSQQQFYDFTIKVQTYISPFKISEAKIELSEFMLRGISEATKIRDEFWQYPQYKKRPDWMRGMVLTGEVTVMKIE</sequence>
<organism evidence="1">
    <name type="scientific">Spironucleus salmonicida</name>
    <dbReference type="NCBI Taxonomy" id="348837"/>
    <lineage>
        <taxon>Eukaryota</taxon>
        <taxon>Metamonada</taxon>
        <taxon>Diplomonadida</taxon>
        <taxon>Hexamitidae</taxon>
        <taxon>Hexamitinae</taxon>
        <taxon>Spironucleus</taxon>
    </lineage>
</organism>
<protein>
    <submittedName>
        <fullName evidence="1">Uncharacterized protein</fullName>
    </submittedName>
</protein>
<evidence type="ECO:0000313" key="2">
    <source>
        <dbReference type="EMBL" id="KAH0574327.1"/>
    </source>
</evidence>
<accession>V6LJW0</accession>
<gene>
    <name evidence="1" type="ORF">SS50377_15268</name>
    <name evidence="2" type="ORF">SS50377_24282</name>
</gene>
<dbReference type="EMBL" id="AUWU02000004">
    <property type="protein sequence ID" value="KAH0574327.1"/>
    <property type="molecule type" value="Genomic_DNA"/>
</dbReference>
<reference evidence="1 2" key="1">
    <citation type="journal article" date="2014" name="PLoS Genet.">
        <title>The Genome of Spironucleus salmonicida Highlights a Fish Pathogen Adapted to Fluctuating Environments.</title>
        <authorList>
            <person name="Xu F."/>
            <person name="Jerlstrom-Hultqvist J."/>
            <person name="Einarsson E."/>
            <person name="Astvaldsson A."/>
            <person name="Svard S.G."/>
            <person name="Andersson J.O."/>
        </authorList>
    </citation>
    <scope>NUCLEOTIDE SEQUENCE</scope>
    <source>
        <strain evidence="2">ATCC 50377</strain>
    </source>
</reference>
<name>V6LJW0_9EUKA</name>
<dbReference type="VEuPathDB" id="GiardiaDB:SS50377_24282"/>
<reference evidence="2" key="2">
    <citation type="submission" date="2020-12" db="EMBL/GenBank/DDBJ databases">
        <title>New Spironucleus salmonicida genome in near-complete chromosomes.</title>
        <authorList>
            <person name="Xu F."/>
            <person name="Kurt Z."/>
            <person name="Jimenez-Gonzalez A."/>
            <person name="Astvaldsson A."/>
            <person name="Andersson J.O."/>
            <person name="Svard S.G."/>
        </authorList>
    </citation>
    <scope>NUCLEOTIDE SEQUENCE</scope>
    <source>
        <strain evidence="2">ATCC 50377</strain>
    </source>
</reference>
<evidence type="ECO:0000313" key="1">
    <source>
        <dbReference type="EMBL" id="EST44822.1"/>
    </source>
</evidence>
<dbReference type="EMBL" id="KI546107">
    <property type="protein sequence ID" value="EST44822.1"/>
    <property type="molecule type" value="Genomic_DNA"/>
</dbReference>
<keyword evidence="3" id="KW-1185">Reference proteome</keyword>
<evidence type="ECO:0000313" key="3">
    <source>
        <dbReference type="Proteomes" id="UP000018208"/>
    </source>
</evidence>
<proteinExistence type="predicted"/>
<dbReference type="Proteomes" id="UP000018208">
    <property type="component" value="Unassembled WGS sequence"/>
</dbReference>